<protein>
    <submittedName>
        <fullName evidence="4">Acyltransferase</fullName>
    </submittedName>
</protein>
<dbReference type="GO" id="GO:0009103">
    <property type="term" value="P:lipopolysaccharide biosynthetic process"/>
    <property type="evidence" value="ECO:0007669"/>
    <property type="project" value="TreeGrafter"/>
</dbReference>
<feature type="transmembrane region" description="Helical" evidence="1">
    <location>
        <begin position="299"/>
        <end position="318"/>
    </location>
</feature>
<dbReference type="Pfam" id="PF01757">
    <property type="entry name" value="Acyl_transf_3"/>
    <property type="match status" value="1"/>
</dbReference>
<keyword evidence="4" id="KW-0012">Acyltransferase</keyword>
<name>A0A558HQ93_9GAMM</name>
<evidence type="ECO:0000259" key="3">
    <source>
        <dbReference type="Pfam" id="PF19040"/>
    </source>
</evidence>
<feature type="domain" description="SGNH" evidence="3">
    <location>
        <begin position="440"/>
        <end position="654"/>
    </location>
</feature>
<keyword evidence="4" id="KW-0808">Transferase</keyword>
<evidence type="ECO:0000259" key="2">
    <source>
        <dbReference type="Pfam" id="PF01757"/>
    </source>
</evidence>
<sequence>MNLNERILIMFEKYTSLGYRDDIQGLRALCSFIIMSFHIWIHKVSGGVDVFFVISGFLMASILLRSYFTFNKYNPMHFWSAIARRVFPSAYIVIMTTLVLSYFVLSPSFLTSTVDEIIATIFHMENIQLIRKSVNYLASDVPSSPVQQFWALSIQMQFYFILPLLMIPLAIMAKRMNSSWPMFLGVIIVALCSFSYSVVTSFVTPSSSYFDPAARLWEFLSGVLIYLMAVNVNHFGKRSATCLLGLIMILGGAIFIPSTIPFPGFIALIPVIGAGMVIISGVGGQGVLNKFLANSFMKFLGGISFSIYLWHWPILVFYKEYYDIVDVSLIHGAGIIVLSFLLALMTNVVVEKQVYKIPKNKLYVNILIGVVFFVPVAIFSLVVRSNFVTIEHELSYKWKNHKANENYVDEIMKGTVSMPIPRNELIAARRVLPEPYNIHCNQEGGGTSAKKCSFGDMDSETKVVLVGGSHALQWLPALRSIAKRNSFEIISMSKSSCPLGALKHSDKSCQVWNENVLQEIEDINPVAVITNSTRTSTTSEYIPEEYINSWEKINALGIRVIGIRDNPRFSYNVPDCAYKDQTSQGKEACVKQRKNSLLTDNPASSYSELIGSIDLSNWLCSDTECPVVNKGMLMYRDAHHVHLPYVKYLTAVIEKKMSSLLPDVVN</sequence>
<keyword evidence="1" id="KW-1133">Transmembrane helix</keyword>
<feature type="transmembrane region" description="Helical" evidence="1">
    <location>
        <begin position="149"/>
        <end position="171"/>
    </location>
</feature>
<reference evidence="4 5" key="1">
    <citation type="submission" date="2019-07" db="EMBL/GenBank/DDBJ databases">
        <title>Diversity of Bacteria from Kongsfjorden, Arctic.</title>
        <authorList>
            <person name="Yu Y."/>
        </authorList>
    </citation>
    <scope>NUCLEOTIDE SEQUENCE [LARGE SCALE GENOMIC DNA]</scope>
    <source>
        <strain evidence="4 5">SM1923</strain>
    </source>
</reference>
<organism evidence="4 5">
    <name type="scientific">Cobetia crustatorum</name>
    <dbReference type="NCBI Taxonomy" id="553385"/>
    <lineage>
        <taxon>Bacteria</taxon>
        <taxon>Pseudomonadati</taxon>
        <taxon>Pseudomonadota</taxon>
        <taxon>Gammaproteobacteria</taxon>
        <taxon>Oceanospirillales</taxon>
        <taxon>Halomonadaceae</taxon>
        <taxon>Cobetia</taxon>
    </lineage>
</organism>
<feature type="transmembrane region" description="Helical" evidence="1">
    <location>
        <begin position="330"/>
        <end position="350"/>
    </location>
</feature>
<feature type="transmembrane region" description="Helical" evidence="1">
    <location>
        <begin position="86"/>
        <end position="105"/>
    </location>
</feature>
<evidence type="ECO:0000313" key="5">
    <source>
        <dbReference type="Proteomes" id="UP000319941"/>
    </source>
</evidence>
<dbReference type="OrthoDB" id="9767863at2"/>
<evidence type="ECO:0000313" key="4">
    <source>
        <dbReference type="EMBL" id="TVU71300.1"/>
    </source>
</evidence>
<feature type="transmembrane region" description="Helical" evidence="1">
    <location>
        <begin position="266"/>
        <end position="287"/>
    </location>
</feature>
<feature type="transmembrane region" description="Helical" evidence="1">
    <location>
        <begin position="25"/>
        <end position="41"/>
    </location>
</feature>
<dbReference type="InterPro" id="IPR043968">
    <property type="entry name" value="SGNH"/>
</dbReference>
<feature type="transmembrane region" description="Helical" evidence="1">
    <location>
        <begin position="183"/>
        <end position="204"/>
    </location>
</feature>
<keyword evidence="1" id="KW-0812">Transmembrane</keyword>
<dbReference type="GO" id="GO:0016747">
    <property type="term" value="F:acyltransferase activity, transferring groups other than amino-acyl groups"/>
    <property type="evidence" value="ECO:0007669"/>
    <property type="project" value="InterPro"/>
</dbReference>
<dbReference type="AlphaFoldDB" id="A0A558HQ93"/>
<feature type="transmembrane region" description="Helical" evidence="1">
    <location>
        <begin position="242"/>
        <end position="260"/>
    </location>
</feature>
<proteinExistence type="predicted"/>
<dbReference type="PANTHER" id="PTHR23028:SF53">
    <property type="entry name" value="ACYL_TRANSF_3 DOMAIN-CONTAINING PROTEIN"/>
    <property type="match status" value="1"/>
</dbReference>
<dbReference type="InterPro" id="IPR050879">
    <property type="entry name" value="Acyltransferase_3"/>
</dbReference>
<keyword evidence="1" id="KW-0472">Membrane</keyword>
<dbReference type="GO" id="GO:0016020">
    <property type="term" value="C:membrane"/>
    <property type="evidence" value="ECO:0007669"/>
    <property type="project" value="TreeGrafter"/>
</dbReference>
<comment type="caution">
    <text evidence="4">The sequence shown here is derived from an EMBL/GenBank/DDBJ whole genome shotgun (WGS) entry which is preliminary data.</text>
</comment>
<feature type="transmembrane region" description="Helical" evidence="1">
    <location>
        <begin position="47"/>
        <end position="65"/>
    </location>
</feature>
<keyword evidence="5" id="KW-1185">Reference proteome</keyword>
<dbReference type="EMBL" id="VNFH01000004">
    <property type="protein sequence ID" value="TVU71300.1"/>
    <property type="molecule type" value="Genomic_DNA"/>
</dbReference>
<accession>A0A558HQ93</accession>
<dbReference type="PANTHER" id="PTHR23028">
    <property type="entry name" value="ACETYLTRANSFERASE"/>
    <property type="match status" value="1"/>
</dbReference>
<evidence type="ECO:0000256" key="1">
    <source>
        <dbReference type="SAM" id="Phobius"/>
    </source>
</evidence>
<dbReference type="Pfam" id="PF19040">
    <property type="entry name" value="SGNH"/>
    <property type="match status" value="1"/>
</dbReference>
<feature type="domain" description="Acyltransferase 3" evidence="2">
    <location>
        <begin position="22"/>
        <end position="345"/>
    </location>
</feature>
<feature type="transmembrane region" description="Helical" evidence="1">
    <location>
        <begin position="362"/>
        <end position="383"/>
    </location>
</feature>
<dbReference type="Proteomes" id="UP000319941">
    <property type="component" value="Unassembled WGS sequence"/>
</dbReference>
<gene>
    <name evidence="4" type="ORF">FQP86_07200</name>
</gene>
<dbReference type="InterPro" id="IPR002656">
    <property type="entry name" value="Acyl_transf_3_dom"/>
</dbReference>
<feature type="transmembrane region" description="Helical" evidence="1">
    <location>
        <begin position="216"/>
        <end position="235"/>
    </location>
</feature>